<evidence type="ECO:0000256" key="1">
    <source>
        <dbReference type="SAM" id="Phobius"/>
    </source>
</evidence>
<name>A0A0A9XK43_LYGHE</name>
<keyword evidence="1" id="KW-1133">Transmembrane helix</keyword>
<dbReference type="EMBL" id="GBHO01026120">
    <property type="protein sequence ID" value="JAG17484.1"/>
    <property type="molecule type" value="Transcribed_RNA"/>
</dbReference>
<reference evidence="4" key="2">
    <citation type="submission" date="2014-07" db="EMBL/GenBank/DDBJ databases">
        <authorList>
            <person name="Hull J."/>
        </authorList>
    </citation>
    <scope>NUCLEOTIDE SEQUENCE</scope>
</reference>
<evidence type="ECO:0000313" key="5">
    <source>
        <dbReference type="EMBL" id="JAG17486.1"/>
    </source>
</evidence>
<proteinExistence type="predicted"/>
<dbReference type="EMBL" id="GBHO01026117">
    <property type="protein sequence ID" value="JAG17487.1"/>
    <property type="molecule type" value="Transcribed_RNA"/>
</dbReference>
<dbReference type="EMBL" id="GBRD01012774">
    <property type="protein sequence ID" value="JAG53050.1"/>
    <property type="molecule type" value="Transcribed_RNA"/>
</dbReference>
<keyword evidence="1" id="KW-0472">Membrane</keyword>
<evidence type="ECO:0000313" key="6">
    <source>
        <dbReference type="EMBL" id="JAG17487.1"/>
    </source>
</evidence>
<evidence type="ECO:0000313" key="3">
    <source>
        <dbReference type="EMBL" id="JAG17484.1"/>
    </source>
</evidence>
<protein>
    <submittedName>
        <fullName evidence="4">Uncharacterized protein</fullName>
    </submittedName>
</protein>
<dbReference type="AlphaFoldDB" id="A0A0A9XK43"/>
<sequence>MQGFHSLDEYYELSDIYNSPRTASYRGNSLLKVVMVNDAGAEMQAAAKERVGSTSPLCHGSASSSQEEERLIGIDRTGYVARRRALDQSEDDPLTKSKLRGFYCVTVLLALYTTVYFTYLIMRPK</sequence>
<dbReference type="EMBL" id="GBHO01026119">
    <property type="protein sequence ID" value="JAG17485.1"/>
    <property type="molecule type" value="Transcribed_RNA"/>
</dbReference>
<dbReference type="EMBL" id="GBRD01004281">
    <property type="protein sequence ID" value="JAG61540.1"/>
    <property type="molecule type" value="Transcribed_RNA"/>
</dbReference>
<dbReference type="EMBL" id="GBHO01026118">
    <property type="protein sequence ID" value="JAG17486.1"/>
    <property type="molecule type" value="Transcribed_RNA"/>
</dbReference>
<reference evidence="7" key="3">
    <citation type="submission" date="2014-09" db="EMBL/GenBank/DDBJ databases">
        <authorList>
            <person name="Magalhaes I.L.F."/>
            <person name="Oliveira U."/>
            <person name="Santos F.R."/>
            <person name="Vidigal T.H.D.A."/>
            <person name="Brescovit A.D."/>
            <person name="Santos A.J."/>
        </authorList>
    </citation>
    <scope>NUCLEOTIDE SEQUENCE</scope>
</reference>
<organism evidence="4">
    <name type="scientific">Lygus hesperus</name>
    <name type="common">Western plant bug</name>
    <dbReference type="NCBI Taxonomy" id="30085"/>
    <lineage>
        <taxon>Eukaryota</taxon>
        <taxon>Metazoa</taxon>
        <taxon>Ecdysozoa</taxon>
        <taxon>Arthropoda</taxon>
        <taxon>Hexapoda</taxon>
        <taxon>Insecta</taxon>
        <taxon>Pterygota</taxon>
        <taxon>Neoptera</taxon>
        <taxon>Paraneoptera</taxon>
        <taxon>Hemiptera</taxon>
        <taxon>Heteroptera</taxon>
        <taxon>Panheteroptera</taxon>
        <taxon>Cimicomorpha</taxon>
        <taxon>Miridae</taxon>
        <taxon>Mirini</taxon>
        <taxon>Lygus</taxon>
    </lineage>
</organism>
<reference evidence="4" key="1">
    <citation type="journal article" date="2014" name="PLoS ONE">
        <title>Transcriptome-Based Identification of ABC Transporters in the Western Tarnished Plant Bug Lygus hesperus.</title>
        <authorList>
            <person name="Hull J.J."/>
            <person name="Chaney K."/>
            <person name="Geib S.M."/>
            <person name="Fabrick J.A."/>
            <person name="Brent C.S."/>
            <person name="Walsh D."/>
            <person name="Lavine L.C."/>
        </authorList>
    </citation>
    <scope>NUCLEOTIDE SEQUENCE</scope>
</reference>
<dbReference type="EMBL" id="GBHO01026121">
    <property type="protein sequence ID" value="JAG17483.1"/>
    <property type="molecule type" value="Transcribed_RNA"/>
</dbReference>
<keyword evidence="1" id="KW-0812">Transmembrane</keyword>
<evidence type="ECO:0000313" key="7">
    <source>
        <dbReference type="EMBL" id="JAG53050.1"/>
    </source>
</evidence>
<evidence type="ECO:0000313" key="2">
    <source>
        <dbReference type="EMBL" id="JAG17483.1"/>
    </source>
</evidence>
<feature type="transmembrane region" description="Helical" evidence="1">
    <location>
        <begin position="102"/>
        <end position="122"/>
    </location>
</feature>
<evidence type="ECO:0000313" key="4">
    <source>
        <dbReference type="EMBL" id="JAG17485.1"/>
    </source>
</evidence>
<gene>
    <name evidence="6" type="ORF">CM83_60646</name>
    <name evidence="5" type="ORF">CM83_60647</name>
    <name evidence="4" type="ORF">CM83_60648</name>
    <name evidence="3" type="ORF">CM83_60649</name>
    <name evidence="2" type="ORF">CM83_60650</name>
</gene>
<accession>A0A0A9XK43</accession>